<dbReference type="RefSeq" id="WP_157543261.1">
    <property type="nucleotide sequence ID" value="NZ_WQLA01000008.1"/>
</dbReference>
<accession>A0A6I4IHW2</accession>
<dbReference type="OrthoDB" id="798926at2"/>
<evidence type="ECO:0000313" key="1">
    <source>
        <dbReference type="EMBL" id="MVN92939.1"/>
    </source>
</evidence>
<protein>
    <submittedName>
        <fullName evidence="1">Uncharacterized protein</fullName>
    </submittedName>
</protein>
<sequence>METLNSGSIFTWLIHLYNNIFNENITQQIHQAINTNVAWRVSELYLFIELAAQKNIIVSFEEDVENWAGICLSNTLIGYVWCKSPLLFITSQVAKLFESILDKCSYITYIEVSSIVSNELLIDYNPELIDRLGPNLYNKPVSVNDIWFDSIT</sequence>
<gene>
    <name evidence="1" type="ORF">GO816_17535</name>
</gene>
<comment type="caution">
    <text evidence="1">The sequence shown here is derived from an EMBL/GenBank/DDBJ whole genome shotgun (WGS) entry which is preliminary data.</text>
</comment>
<proteinExistence type="predicted"/>
<name>A0A6I4IHW2_9SPHI</name>
<dbReference type="Proteomes" id="UP000434850">
    <property type="component" value="Unassembled WGS sequence"/>
</dbReference>
<dbReference type="EMBL" id="WQLA01000008">
    <property type="protein sequence ID" value="MVN92939.1"/>
    <property type="molecule type" value="Genomic_DNA"/>
</dbReference>
<dbReference type="AlphaFoldDB" id="A0A6I4IHW2"/>
<evidence type="ECO:0000313" key="2">
    <source>
        <dbReference type="Proteomes" id="UP000434850"/>
    </source>
</evidence>
<keyword evidence="2" id="KW-1185">Reference proteome</keyword>
<reference evidence="1 2" key="1">
    <citation type="submission" date="2019-12" db="EMBL/GenBank/DDBJ databases">
        <title>Mucilaginibacter sp. HME9299 genome sequencing and assembly.</title>
        <authorList>
            <person name="Kang H."/>
            <person name="Kim H."/>
            <person name="Joh K."/>
        </authorList>
    </citation>
    <scope>NUCLEOTIDE SEQUENCE [LARGE SCALE GENOMIC DNA]</scope>
    <source>
        <strain evidence="1 2">HME9299</strain>
    </source>
</reference>
<organism evidence="1 2">
    <name type="scientific">Mucilaginibacter aquatilis</name>
    <dbReference type="NCBI Taxonomy" id="1517760"/>
    <lineage>
        <taxon>Bacteria</taxon>
        <taxon>Pseudomonadati</taxon>
        <taxon>Bacteroidota</taxon>
        <taxon>Sphingobacteriia</taxon>
        <taxon>Sphingobacteriales</taxon>
        <taxon>Sphingobacteriaceae</taxon>
        <taxon>Mucilaginibacter</taxon>
    </lineage>
</organism>